<evidence type="ECO:0000256" key="1">
    <source>
        <dbReference type="SAM" id="MobiDB-lite"/>
    </source>
</evidence>
<sequence length="108" mass="11992">MQRRLTRYNSRVSSFFSSSQWKGATQAERRKLWGWGKASWEWPVLVDEGAVRVSFVPPAPVGSATMPVRLLDALMKACAPLGDRLSACLSSRTPSSDVDRPARRPPFG</sequence>
<proteinExistence type="predicted"/>
<name>A0A914WJC8_9BILA</name>
<evidence type="ECO:0000313" key="3">
    <source>
        <dbReference type="WBParaSite" id="PSAMB.scaffold441size50975.g5802.t1"/>
    </source>
</evidence>
<feature type="region of interest" description="Disordered" evidence="1">
    <location>
        <begin position="89"/>
        <end position="108"/>
    </location>
</feature>
<accession>A0A914WJC8</accession>
<protein>
    <submittedName>
        <fullName evidence="3">Uncharacterized protein</fullName>
    </submittedName>
</protein>
<keyword evidence="2" id="KW-1185">Reference proteome</keyword>
<organism evidence="2 3">
    <name type="scientific">Plectus sambesii</name>
    <dbReference type="NCBI Taxonomy" id="2011161"/>
    <lineage>
        <taxon>Eukaryota</taxon>
        <taxon>Metazoa</taxon>
        <taxon>Ecdysozoa</taxon>
        <taxon>Nematoda</taxon>
        <taxon>Chromadorea</taxon>
        <taxon>Plectida</taxon>
        <taxon>Plectina</taxon>
        <taxon>Plectoidea</taxon>
        <taxon>Plectidae</taxon>
        <taxon>Plectus</taxon>
    </lineage>
</organism>
<dbReference type="AlphaFoldDB" id="A0A914WJC8"/>
<evidence type="ECO:0000313" key="2">
    <source>
        <dbReference type="Proteomes" id="UP000887566"/>
    </source>
</evidence>
<reference evidence="3" key="1">
    <citation type="submission" date="2022-11" db="UniProtKB">
        <authorList>
            <consortium name="WormBaseParasite"/>
        </authorList>
    </citation>
    <scope>IDENTIFICATION</scope>
</reference>
<dbReference type="Proteomes" id="UP000887566">
    <property type="component" value="Unplaced"/>
</dbReference>
<dbReference type="WBParaSite" id="PSAMB.scaffold441size50975.g5802.t1">
    <property type="protein sequence ID" value="PSAMB.scaffold441size50975.g5802.t1"/>
    <property type="gene ID" value="PSAMB.scaffold441size50975.g5802"/>
</dbReference>